<feature type="non-terminal residue" evidence="1">
    <location>
        <position position="74"/>
    </location>
</feature>
<dbReference type="Proteomes" id="UP000824469">
    <property type="component" value="Unassembled WGS sequence"/>
</dbReference>
<evidence type="ECO:0000313" key="1">
    <source>
        <dbReference type="EMBL" id="KAH9328011.1"/>
    </source>
</evidence>
<name>A0AA38LLD8_TAXCH</name>
<organism evidence="1 2">
    <name type="scientific">Taxus chinensis</name>
    <name type="common">Chinese yew</name>
    <name type="synonym">Taxus wallichiana var. chinensis</name>
    <dbReference type="NCBI Taxonomy" id="29808"/>
    <lineage>
        <taxon>Eukaryota</taxon>
        <taxon>Viridiplantae</taxon>
        <taxon>Streptophyta</taxon>
        <taxon>Embryophyta</taxon>
        <taxon>Tracheophyta</taxon>
        <taxon>Spermatophyta</taxon>
        <taxon>Pinopsida</taxon>
        <taxon>Pinidae</taxon>
        <taxon>Conifers II</taxon>
        <taxon>Cupressales</taxon>
        <taxon>Taxaceae</taxon>
        <taxon>Taxus</taxon>
    </lineage>
</organism>
<protein>
    <submittedName>
        <fullName evidence="1">Uncharacterized protein</fullName>
    </submittedName>
</protein>
<evidence type="ECO:0000313" key="2">
    <source>
        <dbReference type="Proteomes" id="UP000824469"/>
    </source>
</evidence>
<reference evidence="1 2" key="1">
    <citation type="journal article" date="2021" name="Nat. Plants">
        <title>The Taxus genome provides insights into paclitaxel biosynthesis.</title>
        <authorList>
            <person name="Xiong X."/>
            <person name="Gou J."/>
            <person name="Liao Q."/>
            <person name="Li Y."/>
            <person name="Zhou Q."/>
            <person name="Bi G."/>
            <person name="Li C."/>
            <person name="Du R."/>
            <person name="Wang X."/>
            <person name="Sun T."/>
            <person name="Guo L."/>
            <person name="Liang H."/>
            <person name="Lu P."/>
            <person name="Wu Y."/>
            <person name="Zhang Z."/>
            <person name="Ro D.K."/>
            <person name="Shang Y."/>
            <person name="Huang S."/>
            <person name="Yan J."/>
        </authorList>
    </citation>
    <scope>NUCLEOTIDE SEQUENCE [LARGE SCALE GENOMIC DNA]</scope>
    <source>
        <strain evidence="1">Ta-2019</strain>
    </source>
</reference>
<gene>
    <name evidence="1" type="ORF">KI387_000119</name>
</gene>
<accession>A0AA38LLD8</accession>
<keyword evidence="2" id="KW-1185">Reference proteome</keyword>
<dbReference type="EMBL" id="JAHRHJ020000001">
    <property type="protein sequence ID" value="KAH9328011.1"/>
    <property type="molecule type" value="Genomic_DNA"/>
</dbReference>
<sequence>GLVHQLQMRVNETTRLLAVAESRVERLEVRFRHVRGHIHMLQERLADQWEEPIAVAPLRMERPGERCRRSQSSP</sequence>
<proteinExistence type="predicted"/>
<comment type="caution">
    <text evidence="1">The sequence shown here is derived from an EMBL/GenBank/DDBJ whole genome shotgun (WGS) entry which is preliminary data.</text>
</comment>
<feature type="non-terminal residue" evidence="1">
    <location>
        <position position="1"/>
    </location>
</feature>
<dbReference type="AlphaFoldDB" id="A0AA38LLD8"/>